<evidence type="ECO:0000313" key="2">
    <source>
        <dbReference type="Proteomes" id="UP000772434"/>
    </source>
</evidence>
<protein>
    <submittedName>
        <fullName evidence="1">Uncharacterized protein</fullName>
    </submittedName>
</protein>
<proteinExistence type="predicted"/>
<dbReference type="EMBL" id="JADNRY010000440">
    <property type="protein sequence ID" value="KAF9054915.1"/>
    <property type="molecule type" value="Genomic_DNA"/>
</dbReference>
<dbReference type="AlphaFoldDB" id="A0A9P5TX86"/>
<comment type="caution">
    <text evidence="1">The sequence shown here is derived from an EMBL/GenBank/DDBJ whole genome shotgun (WGS) entry which is preliminary data.</text>
</comment>
<gene>
    <name evidence="1" type="ORF">BDP27DRAFT_1433661</name>
</gene>
<evidence type="ECO:0000313" key="1">
    <source>
        <dbReference type="EMBL" id="KAF9054915.1"/>
    </source>
</evidence>
<reference evidence="1" key="1">
    <citation type="submission" date="2020-11" db="EMBL/GenBank/DDBJ databases">
        <authorList>
            <consortium name="DOE Joint Genome Institute"/>
            <person name="Ahrendt S."/>
            <person name="Riley R."/>
            <person name="Andreopoulos W."/>
            <person name="Labutti K."/>
            <person name="Pangilinan J."/>
            <person name="Ruiz-Duenas F.J."/>
            <person name="Barrasa J.M."/>
            <person name="Sanchez-Garcia M."/>
            <person name="Camarero S."/>
            <person name="Miyauchi S."/>
            <person name="Serrano A."/>
            <person name="Linde D."/>
            <person name="Babiker R."/>
            <person name="Drula E."/>
            <person name="Ayuso-Fernandez I."/>
            <person name="Pacheco R."/>
            <person name="Padilla G."/>
            <person name="Ferreira P."/>
            <person name="Barriuso J."/>
            <person name="Kellner H."/>
            <person name="Castanera R."/>
            <person name="Alfaro M."/>
            <person name="Ramirez L."/>
            <person name="Pisabarro A.G."/>
            <person name="Kuo A."/>
            <person name="Tritt A."/>
            <person name="Lipzen A."/>
            <person name="He G."/>
            <person name="Yan M."/>
            <person name="Ng V."/>
            <person name="Cullen D."/>
            <person name="Martin F."/>
            <person name="Rosso M.-N."/>
            <person name="Henrissat B."/>
            <person name="Hibbett D."/>
            <person name="Martinez A.T."/>
            <person name="Grigoriev I.V."/>
        </authorList>
    </citation>
    <scope>NUCLEOTIDE SEQUENCE</scope>
    <source>
        <strain evidence="1">AH 40177</strain>
    </source>
</reference>
<accession>A0A9P5TX86</accession>
<dbReference type="Proteomes" id="UP000772434">
    <property type="component" value="Unassembled WGS sequence"/>
</dbReference>
<keyword evidence="2" id="KW-1185">Reference proteome</keyword>
<organism evidence="1 2">
    <name type="scientific">Rhodocollybia butyracea</name>
    <dbReference type="NCBI Taxonomy" id="206335"/>
    <lineage>
        <taxon>Eukaryota</taxon>
        <taxon>Fungi</taxon>
        <taxon>Dikarya</taxon>
        <taxon>Basidiomycota</taxon>
        <taxon>Agaricomycotina</taxon>
        <taxon>Agaricomycetes</taxon>
        <taxon>Agaricomycetidae</taxon>
        <taxon>Agaricales</taxon>
        <taxon>Marasmiineae</taxon>
        <taxon>Omphalotaceae</taxon>
        <taxon>Rhodocollybia</taxon>
    </lineage>
</organism>
<sequence>MFIDIQESGGAQGLRVSTHARDVPLCFQNKPPVTPELVVVTSVIIDDCDVAVTSYHHHCRERSRTDQCYQLLADGASRERCTFSSSGLSPLTMRKSMMDEDAEDDLETGDSDAQVMDEVDAFLRGP</sequence>
<name>A0A9P5TX86_9AGAR</name>